<keyword evidence="3" id="KW-1185">Reference proteome</keyword>
<sequence length="82" mass="9642">MKKYIIPLILLFILIGCSFIDNNYNEKNNSKPSKRTFTEEKNTTEEKASEETTFEEQLGEMLEEIDNLEFEQEDDGFPNDLK</sequence>
<name>A0A8J3EXZ9_9BACI</name>
<feature type="region of interest" description="Disordered" evidence="1">
    <location>
        <begin position="28"/>
        <end position="54"/>
    </location>
</feature>
<gene>
    <name evidence="2" type="ORF">GCM10007380_28370</name>
</gene>
<proteinExistence type="predicted"/>
<reference evidence="3" key="1">
    <citation type="journal article" date="2019" name="Int. J. Syst. Evol. Microbiol.">
        <title>The Global Catalogue of Microorganisms (GCM) 10K type strain sequencing project: providing services to taxonomists for standard genome sequencing and annotation.</title>
        <authorList>
            <consortium name="The Broad Institute Genomics Platform"/>
            <consortium name="The Broad Institute Genome Sequencing Center for Infectious Disease"/>
            <person name="Wu L."/>
            <person name="Ma J."/>
        </authorList>
    </citation>
    <scope>NUCLEOTIDE SEQUENCE [LARGE SCALE GENOMIC DNA]</scope>
    <source>
        <strain evidence="3">CGMCC 1.14993</strain>
    </source>
</reference>
<dbReference type="EMBL" id="BMHB01000001">
    <property type="protein sequence ID" value="GGI15515.1"/>
    <property type="molecule type" value="Genomic_DNA"/>
</dbReference>
<evidence type="ECO:0000256" key="1">
    <source>
        <dbReference type="SAM" id="MobiDB-lite"/>
    </source>
</evidence>
<dbReference type="Proteomes" id="UP000626244">
    <property type="component" value="Unassembled WGS sequence"/>
</dbReference>
<accession>A0A8J3EXZ9</accession>
<protein>
    <recommendedName>
        <fullName evidence="4">Lipoprotein</fullName>
    </recommendedName>
</protein>
<dbReference type="RefSeq" id="WP_087999722.1">
    <property type="nucleotide sequence ID" value="NZ_BMHB01000001.1"/>
</dbReference>
<comment type="caution">
    <text evidence="2">The sequence shown here is derived from an EMBL/GenBank/DDBJ whole genome shotgun (WGS) entry which is preliminary data.</text>
</comment>
<evidence type="ECO:0000313" key="3">
    <source>
        <dbReference type="Proteomes" id="UP000626244"/>
    </source>
</evidence>
<dbReference type="AlphaFoldDB" id="A0A8J3EXZ9"/>
<organism evidence="2 3">
    <name type="scientific">Gottfriedia solisilvae</name>
    <dbReference type="NCBI Taxonomy" id="1516104"/>
    <lineage>
        <taxon>Bacteria</taxon>
        <taxon>Bacillati</taxon>
        <taxon>Bacillota</taxon>
        <taxon>Bacilli</taxon>
        <taxon>Bacillales</taxon>
        <taxon>Bacillaceae</taxon>
        <taxon>Gottfriedia</taxon>
    </lineage>
</organism>
<evidence type="ECO:0008006" key="4">
    <source>
        <dbReference type="Google" id="ProtNLM"/>
    </source>
</evidence>
<dbReference type="PROSITE" id="PS51257">
    <property type="entry name" value="PROKAR_LIPOPROTEIN"/>
    <property type="match status" value="1"/>
</dbReference>
<evidence type="ECO:0000313" key="2">
    <source>
        <dbReference type="EMBL" id="GGI15515.1"/>
    </source>
</evidence>
<feature type="compositionally biased region" description="Basic and acidic residues" evidence="1">
    <location>
        <begin position="36"/>
        <end position="50"/>
    </location>
</feature>